<dbReference type="EC" id="1.14.13.149" evidence="2"/>
<comment type="caution">
    <text evidence="2">The sequence shown here is derived from an EMBL/GenBank/DDBJ whole genome shotgun (WGS) entry which is preliminary data.</text>
</comment>
<dbReference type="Pfam" id="PF05138">
    <property type="entry name" value="PaaA_PaaC"/>
    <property type="match status" value="1"/>
</dbReference>
<dbReference type="InterPro" id="IPR007814">
    <property type="entry name" value="PaaA_PaaC"/>
</dbReference>
<dbReference type="InterPro" id="IPR009078">
    <property type="entry name" value="Ferritin-like_SF"/>
</dbReference>
<dbReference type="Gene3D" id="1.20.1260.10">
    <property type="match status" value="1"/>
</dbReference>
<organism evidence="2 3">
    <name type="scientific">Saccharopolyspora ipomoeae</name>
    <dbReference type="NCBI Taxonomy" id="3042027"/>
    <lineage>
        <taxon>Bacteria</taxon>
        <taxon>Bacillati</taxon>
        <taxon>Actinomycetota</taxon>
        <taxon>Actinomycetes</taxon>
        <taxon>Pseudonocardiales</taxon>
        <taxon>Pseudonocardiaceae</taxon>
        <taxon>Saccharopolyspora</taxon>
    </lineage>
</organism>
<reference evidence="2 3" key="1">
    <citation type="submission" date="2023-04" db="EMBL/GenBank/DDBJ databases">
        <title>Draft genome sequence of Saccharopolyspora sp. TS4A08 isolated from sweet potato rhizospheric soil.</title>
        <authorList>
            <person name="Suksaard P."/>
            <person name="Duangmal K."/>
        </authorList>
    </citation>
    <scope>NUCLEOTIDE SEQUENCE [LARGE SCALE GENOMIC DNA]</scope>
    <source>
        <strain evidence="2 3">TS4A08</strain>
    </source>
</reference>
<keyword evidence="3" id="KW-1185">Reference proteome</keyword>
<dbReference type="InterPro" id="IPR011882">
    <property type="entry name" value="PaaC"/>
</dbReference>
<accession>A0ABT6PNY1</accession>
<sequence>MNSPRALFEERDQGQRWVLGAPVLATVDRSVPAGADPADLALYCTMLGDDALVLAHRLSEWGLRAGLEESAALGEIAHELLGHARVLLGRATEVTGRTDPDGLAYLREPAEFRNVRLAEIDCGPGPGGNFPTTVARLLLFTTWRFAVFEELTGSTDAVLATLAARSLDELGRHRDHAAQWVIKLGDADGEMTAGWQLVRPLGAELFVPHPVEARLAEAGCGVDPSRVRARVGQSLDEVFSIARLPVPAGFGEFTRPGGRDGAHTGALEFLLADLQHLARAGLASSRLTPRAPGDRPGREARPPGRRSVGNAIEDE</sequence>
<dbReference type="Proteomes" id="UP001237595">
    <property type="component" value="Unassembled WGS sequence"/>
</dbReference>
<dbReference type="InterPro" id="IPR012347">
    <property type="entry name" value="Ferritin-like"/>
</dbReference>
<feature type="region of interest" description="Disordered" evidence="1">
    <location>
        <begin position="283"/>
        <end position="315"/>
    </location>
</feature>
<feature type="compositionally biased region" description="Basic and acidic residues" evidence="1">
    <location>
        <begin position="292"/>
        <end position="302"/>
    </location>
</feature>
<evidence type="ECO:0000313" key="2">
    <source>
        <dbReference type="EMBL" id="MDI2029141.1"/>
    </source>
</evidence>
<dbReference type="NCBIfam" id="TIGR02158">
    <property type="entry name" value="PA_CoA_Oxy3"/>
    <property type="match status" value="1"/>
</dbReference>
<dbReference type="RefSeq" id="WP_281455463.1">
    <property type="nucleotide sequence ID" value="NZ_JASAOF010000004.1"/>
</dbReference>
<dbReference type="InterPro" id="IPR052703">
    <property type="entry name" value="Aromatic_CoA_ox/epox"/>
</dbReference>
<evidence type="ECO:0000313" key="3">
    <source>
        <dbReference type="Proteomes" id="UP001237595"/>
    </source>
</evidence>
<dbReference type="EMBL" id="JASAOF010000004">
    <property type="protein sequence ID" value="MDI2029141.1"/>
    <property type="molecule type" value="Genomic_DNA"/>
</dbReference>
<dbReference type="PANTHER" id="PTHR30458">
    <property type="entry name" value="PHENYLACETIC ACID DEGRADATION PROTEIN PAA"/>
    <property type="match status" value="1"/>
</dbReference>
<keyword evidence="2" id="KW-0560">Oxidoreductase</keyword>
<protein>
    <submittedName>
        <fullName evidence="2">Phenylacetate-CoA oxygenase subunit PaaC</fullName>
        <ecNumber evidence="2">1.14.13.149</ecNumber>
    </submittedName>
</protein>
<gene>
    <name evidence="2" type="primary">paaC</name>
    <name evidence="2" type="ORF">QFW96_11000</name>
</gene>
<dbReference type="PANTHER" id="PTHR30458:SF0">
    <property type="entry name" value="1,2-PHENYLACETYL-COA EPOXIDASE, SUBUNIT C"/>
    <property type="match status" value="1"/>
</dbReference>
<dbReference type="SUPFAM" id="SSF47240">
    <property type="entry name" value="Ferritin-like"/>
    <property type="match status" value="1"/>
</dbReference>
<evidence type="ECO:0000256" key="1">
    <source>
        <dbReference type="SAM" id="MobiDB-lite"/>
    </source>
</evidence>
<dbReference type="GO" id="GO:0097266">
    <property type="term" value="F:phenylacetyl-CoA 1,2-epoxidase activity"/>
    <property type="evidence" value="ECO:0007669"/>
    <property type="project" value="UniProtKB-EC"/>
</dbReference>
<proteinExistence type="predicted"/>
<name>A0ABT6PNY1_9PSEU</name>